<accession>S9UU02</accession>
<name>S9UU02_9TRYP</name>
<sequence length="166" mass="18186">MERLVELAAVHPVRTGEGGQRTAVAPTLTNNYLCETDAQYDEEGRSATTQPSQLCRIPRLNVMLLQDAYANGNGDADACFYSLDLPVTREVDIAAADQPAAMLNAKPTQNNNNNVNKIPQVNYHKLYSKRSDSSPSPMHMSGRSHALVGFTASTEFIHFSKAKPLH</sequence>
<reference evidence="1 2" key="1">
    <citation type="journal article" date="2013" name="PLoS ONE">
        <title>Predicting the Proteins of Angomonas deanei, Strigomonas culicis and Their Respective Endosymbionts Reveals New Aspects of the Trypanosomatidae Family.</title>
        <authorList>
            <person name="Motta M.C."/>
            <person name="Martins A.C."/>
            <person name="de Souza S.S."/>
            <person name="Catta-Preta C.M."/>
            <person name="Silva R."/>
            <person name="Klein C.C."/>
            <person name="de Almeida L.G."/>
            <person name="de Lima Cunha O."/>
            <person name="Ciapina L.P."/>
            <person name="Brocchi M."/>
            <person name="Colabardini A.C."/>
            <person name="de Araujo Lima B."/>
            <person name="Machado C.R."/>
            <person name="de Almeida Soares C.M."/>
            <person name="Probst C.M."/>
            <person name="de Menezes C.B."/>
            <person name="Thompson C.E."/>
            <person name="Bartholomeu D.C."/>
            <person name="Gradia D.F."/>
            <person name="Pavoni D.P."/>
            <person name="Grisard E.C."/>
            <person name="Fantinatti-Garboggini F."/>
            <person name="Marchini F.K."/>
            <person name="Rodrigues-Luiz G.F."/>
            <person name="Wagner G."/>
            <person name="Goldman G.H."/>
            <person name="Fietto J.L."/>
            <person name="Elias M.C."/>
            <person name="Goldman M.H."/>
            <person name="Sagot M.F."/>
            <person name="Pereira M."/>
            <person name="Stoco P.H."/>
            <person name="de Mendonca-Neto R.P."/>
            <person name="Teixeira S.M."/>
            <person name="Maciel T.E."/>
            <person name="de Oliveira Mendes T.A."/>
            <person name="Urmenyi T.P."/>
            <person name="de Souza W."/>
            <person name="Schenkman S."/>
            <person name="de Vasconcelos A.T."/>
        </authorList>
    </citation>
    <scope>NUCLEOTIDE SEQUENCE [LARGE SCALE GENOMIC DNA]</scope>
</reference>
<comment type="caution">
    <text evidence="1">The sequence shown here is derived from an EMBL/GenBank/DDBJ whole genome shotgun (WGS) entry which is preliminary data.</text>
</comment>
<gene>
    <name evidence="1" type="ORF">STCU_10246</name>
</gene>
<dbReference type="EMBL" id="ATMH01010160">
    <property type="protein sequence ID" value="EPY18021.1"/>
    <property type="molecule type" value="Genomic_DNA"/>
</dbReference>
<evidence type="ECO:0000313" key="2">
    <source>
        <dbReference type="Proteomes" id="UP000015354"/>
    </source>
</evidence>
<organism evidence="1 2">
    <name type="scientific">Strigomonas culicis</name>
    <dbReference type="NCBI Taxonomy" id="28005"/>
    <lineage>
        <taxon>Eukaryota</taxon>
        <taxon>Discoba</taxon>
        <taxon>Euglenozoa</taxon>
        <taxon>Kinetoplastea</taxon>
        <taxon>Metakinetoplastina</taxon>
        <taxon>Trypanosomatida</taxon>
        <taxon>Trypanosomatidae</taxon>
        <taxon>Strigomonadinae</taxon>
        <taxon>Strigomonas</taxon>
    </lineage>
</organism>
<evidence type="ECO:0000313" key="1">
    <source>
        <dbReference type="EMBL" id="EPY18021.1"/>
    </source>
</evidence>
<dbReference type="AlphaFoldDB" id="S9UU02"/>
<proteinExistence type="predicted"/>
<dbReference type="Proteomes" id="UP000015354">
    <property type="component" value="Unassembled WGS sequence"/>
</dbReference>
<protein>
    <submittedName>
        <fullName evidence="1">Uncharacterized protein</fullName>
    </submittedName>
</protein>
<keyword evidence="2" id="KW-1185">Reference proteome</keyword>